<organism evidence="3 4">
    <name type="scientific">Halomonas salifodinae</name>
    <dbReference type="NCBI Taxonomy" id="438745"/>
    <lineage>
        <taxon>Bacteria</taxon>
        <taxon>Pseudomonadati</taxon>
        <taxon>Pseudomonadota</taxon>
        <taxon>Gammaproteobacteria</taxon>
        <taxon>Oceanospirillales</taxon>
        <taxon>Halomonadaceae</taxon>
        <taxon>Halomonas</taxon>
    </lineage>
</organism>
<comment type="caution">
    <text evidence="3">The sequence shown here is derived from an EMBL/GenBank/DDBJ whole genome shotgun (WGS) entry which is preliminary data.</text>
</comment>
<dbReference type="Proteomes" id="UP001596411">
    <property type="component" value="Unassembled WGS sequence"/>
</dbReference>
<feature type="region of interest" description="Disordered" evidence="1">
    <location>
        <begin position="32"/>
        <end position="68"/>
    </location>
</feature>
<accession>A0ABW2ER76</accession>
<keyword evidence="4" id="KW-1185">Reference proteome</keyword>
<keyword evidence="2" id="KW-0732">Signal</keyword>
<dbReference type="Pfam" id="PF09619">
    <property type="entry name" value="YscW"/>
    <property type="match status" value="1"/>
</dbReference>
<dbReference type="PANTHER" id="PTHR38013">
    <property type="entry name" value="GLYCOPROTEIN/POLYSACCHARIDE METABOLISM"/>
    <property type="match status" value="1"/>
</dbReference>
<dbReference type="RefSeq" id="WP_346061636.1">
    <property type="nucleotide sequence ID" value="NZ_BAAADR010000004.1"/>
</dbReference>
<name>A0ABW2ER76_9GAMM</name>
<evidence type="ECO:0000313" key="4">
    <source>
        <dbReference type="Proteomes" id="UP001596411"/>
    </source>
</evidence>
<feature type="signal peptide" evidence="2">
    <location>
        <begin position="1"/>
        <end position="23"/>
    </location>
</feature>
<feature type="chain" id="PRO_5046289658" evidence="2">
    <location>
        <begin position="24"/>
        <end position="197"/>
    </location>
</feature>
<dbReference type="PROSITE" id="PS51257">
    <property type="entry name" value="PROKAR_LIPOPROTEIN"/>
    <property type="match status" value="1"/>
</dbReference>
<keyword evidence="3" id="KW-0449">Lipoprotein</keyword>
<gene>
    <name evidence="3" type="ORF">ACFQH5_02185</name>
</gene>
<evidence type="ECO:0000313" key="3">
    <source>
        <dbReference type="EMBL" id="MFC7088357.1"/>
    </source>
</evidence>
<dbReference type="InterPro" id="IPR053196">
    <property type="entry name" value="Lipoprotein_YbaY-like"/>
</dbReference>
<proteinExistence type="predicted"/>
<feature type="region of interest" description="Disordered" evidence="1">
    <location>
        <begin position="172"/>
        <end position="197"/>
    </location>
</feature>
<dbReference type="PANTHER" id="PTHR38013:SF1">
    <property type="entry name" value="GLYCOPROTEIN_POLYSACCHARIDE METABOLISM"/>
    <property type="match status" value="1"/>
</dbReference>
<evidence type="ECO:0000256" key="1">
    <source>
        <dbReference type="SAM" id="MobiDB-lite"/>
    </source>
</evidence>
<sequence length="197" mass="20659">MKRPLFLITALTAALALAGCNQAEESAASADADQVTLSADDTGSADANALTPGADDETQTAAAEPATLNGSLSYRERMALPEDSLIIVQLLDVSLADAPAEILAEKHLMPEGQVPVEFSLAYDPAEVEANHRYALRGEIRGAEGELLWTTTEHQGVDLSDAAPEAQELVLTRVAEPEEVASETEAAPETTTDETDAG</sequence>
<evidence type="ECO:0000256" key="2">
    <source>
        <dbReference type="SAM" id="SignalP"/>
    </source>
</evidence>
<reference evidence="4" key="1">
    <citation type="journal article" date="2019" name="Int. J. Syst. Evol. Microbiol.">
        <title>The Global Catalogue of Microorganisms (GCM) 10K type strain sequencing project: providing services to taxonomists for standard genome sequencing and annotation.</title>
        <authorList>
            <consortium name="The Broad Institute Genomics Platform"/>
            <consortium name="The Broad Institute Genome Sequencing Center for Infectious Disease"/>
            <person name="Wu L."/>
            <person name="Ma J."/>
        </authorList>
    </citation>
    <scope>NUCLEOTIDE SEQUENCE [LARGE SCALE GENOMIC DNA]</scope>
    <source>
        <strain evidence="4">CGMCC 1.13666</strain>
    </source>
</reference>
<dbReference type="EMBL" id="JBHSZP010000002">
    <property type="protein sequence ID" value="MFC7088357.1"/>
    <property type="molecule type" value="Genomic_DNA"/>
</dbReference>
<protein>
    <submittedName>
        <fullName evidence="3">YbaY family lipoprotein</fullName>
    </submittedName>
</protein>
<dbReference type="InterPro" id="IPR039366">
    <property type="entry name" value="Pilotin"/>
</dbReference>